<dbReference type="Proteomes" id="UP000023351">
    <property type="component" value="Unassembled WGS sequence"/>
</dbReference>
<comment type="caution">
    <text evidence="3">The sequence shown here is derived from an EMBL/GenBank/DDBJ whole genome shotgun (WGS) entry which is preliminary data.</text>
</comment>
<dbReference type="GO" id="GO:0006508">
    <property type="term" value="P:proteolysis"/>
    <property type="evidence" value="ECO:0007669"/>
    <property type="project" value="InterPro"/>
</dbReference>
<protein>
    <submittedName>
        <fullName evidence="3">Subtilase family protein</fullName>
    </submittedName>
</protein>
<feature type="region of interest" description="Disordered" evidence="1">
    <location>
        <begin position="836"/>
        <end position="856"/>
    </location>
</feature>
<proteinExistence type="predicted"/>
<evidence type="ECO:0000259" key="2">
    <source>
        <dbReference type="Pfam" id="PF00082"/>
    </source>
</evidence>
<dbReference type="GO" id="GO:0004252">
    <property type="term" value="F:serine-type endopeptidase activity"/>
    <property type="evidence" value="ECO:0007669"/>
    <property type="project" value="InterPro"/>
</dbReference>
<feature type="domain" description="Peptidase S8/S53" evidence="2">
    <location>
        <begin position="288"/>
        <end position="639"/>
    </location>
</feature>
<dbReference type="EMBL" id="JAOJ01000002">
    <property type="protein sequence ID" value="EUA71162.1"/>
    <property type="molecule type" value="Genomic_DNA"/>
</dbReference>
<dbReference type="Gene3D" id="3.40.50.200">
    <property type="entry name" value="Peptidase S8/S53 domain"/>
    <property type="match status" value="1"/>
</dbReference>
<dbReference type="Pfam" id="PF00082">
    <property type="entry name" value="Peptidase_S8"/>
    <property type="match status" value="1"/>
</dbReference>
<dbReference type="CDD" id="cd04847">
    <property type="entry name" value="Peptidases_S8_Subtilisin_like_2"/>
    <property type="match status" value="1"/>
</dbReference>
<evidence type="ECO:0000313" key="4">
    <source>
        <dbReference type="Proteomes" id="UP000023351"/>
    </source>
</evidence>
<dbReference type="InterPro" id="IPR034074">
    <property type="entry name" value="Y4bN_pept_dom"/>
</dbReference>
<evidence type="ECO:0000256" key="1">
    <source>
        <dbReference type="SAM" id="MobiDB-lite"/>
    </source>
</evidence>
<reference evidence="3 4" key="1">
    <citation type="submission" date="2013-12" db="EMBL/GenBank/DDBJ databases">
        <authorList>
            <person name="Zelazny A."/>
            <person name="Olivier K."/>
            <person name="Holland S."/>
            <person name="Lenaerts A."/>
            <person name="Ordway D."/>
            <person name="DeGroote M.A."/>
            <person name="Parker T."/>
            <person name="Sizemore C."/>
            <person name="Tallon L.J."/>
            <person name="Sadzewicz L.K."/>
            <person name="Sengamalay N."/>
            <person name="Fraser C.M."/>
            <person name="Hine E."/>
            <person name="Shefchek K.A."/>
            <person name="Das S.P."/>
            <person name="Tettelin H."/>
        </authorList>
    </citation>
    <scope>NUCLEOTIDE SEQUENCE [LARGE SCALE GENOMIC DNA]</scope>
    <source>
        <strain evidence="3 4">1513</strain>
    </source>
</reference>
<dbReference type="InterPro" id="IPR036852">
    <property type="entry name" value="Peptidase_S8/S53_dom_sf"/>
</dbReference>
<dbReference type="AlphaFoldDB" id="X8DRA8"/>
<evidence type="ECO:0000313" key="3">
    <source>
        <dbReference type="EMBL" id="EUA71162.1"/>
    </source>
</evidence>
<dbReference type="PATRIC" id="fig|1299321.3.peg.848"/>
<organism evidence="3 4">
    <name type="scientific">Mycobacteroides abscessus subsp. bolletii 1513</name>
    <dbReference type="NCBI Taxonomy" id="1299321"/>
    <lineage>
        <taxon>Bacteria</taxon>
        <taxon>Bacillati</taxon>
        <taxon>Actinomycetota</taxon>
        <taxon>Actinomycetes</taxon>
        <taxon>Mycobacteriales</taxon>
        <taxon>Mycobacteriaceae</taxon>
        <taxon>Mycobacteroides</taxon>
        <taxon>Mycobacteroides abscessus</taxon>
    </lineage>
</organism>
<name>X8DRA8_9MYCO</name>
<dbReference type="InterPro" id="IPR000209">
    <property type="entry name" value="Peptidase_S8/S53_dom"/>
</dbReference>
<gene>
    <name evidence="3" type="ORF">I540_0886</name>
</gene>
<dbReference type="SUPFAM" id="SSF52743">
    <property type="entry name" value="Subtilisin-like"/>
    <property type="match status" value="1"/>
</dbReference>
<sequence>MAEGGHSTTGGEQYDHLYIQGYSTSEAFFRYSNGGGGGSRKRRNVNRALHGTALNNELDESFTASETARTATELSDDQLRAQGTIIVLEGEGSTYPLKLDSLNSLTRHRQPQPKWLLLSVRPATGSEPERATVWVSDKHRAAFMKLFQDYLTENTKKGRPRNQELVANISRIRSAVLADLWTSEGEPPRYGRHWWELWLDTASKYVDTIYGYANTHRLRMRPRSFRFRDRAVFWIEASWAELELLPFTVVPVAEICRPEFIETVEDLTSTEQGEYVSELAERITAAGGDAPAVCHLDTGVLRSHILLAESLAPSDLHTVIGTSGTDVNPHGHGTSMAGIALFGNLDAALQSRDPIELRHRLESVRMEPGPGEANLNPLDYGTATVQAVALPEIASDRRRVFALTLSTQPDNPGEPTLWSAAIDALAVGTDSDREGDQFRLISAPDPNASRLIVVAAGNVASYMGDHLDNSDLSAIEDPAQAWNALTVGAYTDLTGTPQHPQYAGWRPQAEAGELSPHSRTSMLFTHGKAPIKPDICMEGGNVLTDGAKMFEDKLPILSLRSTGRASDIALTSANATSAATAQAARLAALAMNRYPGYWPESIRGLLTHEAEWTPVMDRRIKPVQGKGKRLEQLRRYGWGVPTEDAVLNSSRQAVTLVTQDQFVPFEGTDFHMRQFRLHTLPWPREALEDLGATDVRLRVTLSYFIEPSASRRGWRNRYAYASHTLHFDLQGQLETRQDFINRINRDAQMQEDGGSKVGTTTDRWLLGERQRNLGSLHQDEWTGTGNELAQCNSVAVFPVGGWWKNNGRNDRRDTAVRYALILSLRTAEQGVDLYPNRYPTSGADRDRNHRLLIPHA</sequence>
<accession>X8DRA8</accession>